<dbReference type="SUPFAM" id="SSF53756">
    <property type="entry name" value="UDP-Glycosyltransferase/glycogen phosphorylase"/>
    <property type="match status" value="1"/>
</dbReference>
<organism evidence="2 3">
    <name type="scientific">Corallococcus terminator</name>
    <dbReference type="NCBI Taxonomy" id="2316733"/>
    <lineage>
        <taxon>Bacteria</taxon>
        <taxon>Pseudomonadati</taxon>
        <taxon>Myxococcota</taxon>
        <taxon>Myxococcia</taxon>
        <taxon>Myxococcales</taxon>
        <taxon>Cystobacterineae</taxon>
        <taxon>Myxococcaceae</taxon>
        <taxon>Corallococcus</taxon>
    </lineage>
</organism>
<protein>
    <submittedName>
        <fullName evidence="2">Glycosyltransferase</fullName>
    </submittedName>
</protein>
<dbReference type="OrthoDB" id="139086at2"/>
<keyword evidence="3" id="KW-1185">Reference proteome</keyword>
<dbReference type="RefSeq" id="WP_120541106.1">
    <property type="nucleotide sequence ID" value="NZ_RAVZ01000078.1"/>
</dbReference>
<proteinExistence type="predicted"/>
<sequence>MATILIAPYPSHGHVNPTLKLARSLRERGHRVLYAGPPDARELVLRAGFEFFPVLETHLPVGSFDAFGAKGFKEHVRKLRAYTRRIDSALQGIGDGELDDLFERTKPDLVVCDCMLPYPALVAHGRDVPAVFFCGTIPREFIHPFLARPPTTFGRRMRAFAVGALLSLMALLGVAPRMRKHHARIARRYGYPVEQLPTEPEPILVRGLPELILAPREFAEPSGHLDSQYLYVGPSIDLDRPPTEFPWEKLAKDKPLVLFSLGGMGGYNRTLEQRVLETVFAAARARPQWQFVFAVNPTHEARDFEADNVVAVKHAPLLQLLGRASTVITHGGFNTVKECIHFGVPMVVIPLAFDQPAVARQVESRGLGVHCPPRELEAQALLRHLDSLMTEPRWRASAEAMRARFHEADRETPIADAVEGLLRRPRAEDAQLASEASGR</sequence>
<dbReference type="PANTHER" id="PTHR48050:SF13">
    <property type="entry name" value="STEROL 3-BETA-GLUCOSYLTRANSFERASE UGT80A2"/>
    <property type="match status" value="1"/>
</dbReference>
<dbReference type="Pfam" id="PF06722">
    <property type="entry name" value="EryCIII-like_C"/>
    <property type="match status" value="1"/>
</dbReference>
<gene>
    <name evidence="2" type="ORF">D7V88_13825</name>
</gene>
<dbReference type="InterPro" id="IPR050426">
    <property type="entry name" value="Glycosyltransferase_28"/>
</dbReference>
<dbReference type="Gene3D" id="3.40.50.2000">
    <property type="entry name" value="Glycogen Phosphorylase B"/>
    <property type="match status" value="2"/>
</dbReference>
<feature type="domain" description="Erythromycin biosynthesis protein CIII-like C-terminal" evidence="1">
    <location>
        <begin position="307"/>
        <end position="405"/>
    </location>
</feature>
<dbReference type="GO" id="GO:0008194">
    <property type="term" value="F:UDP-glycosyltransferase activity"/>
    <property type="evidence" value="ECO:0007669"/>
    <property type="project" value="InterPro"/>
</dbReference>
<dbReference type="AlphaFoldDB" id="A0A3A8J1L9"/>
<accession>A0A3A8J1L9</accession>
<evidence type="ECO:0000259" key="1">
    <source>
        <dbReference type="Pfam" id="PF06722"/>
    </source>
</evidence>
<keyword evidence="2" id="KW-0808">Transferase</keyword>
<dbReference type="PANTHER" id="PTHR48050">
    <property type="entry name" value="STEROL 3-BETA-GLUCOSYLTRANSFERASE"/>
    <property type="match status" value="1"/>
</dbReference>
<dbReference type="GO" id="GO:0016758">
    <property type="term" value="F:hexosyltransferase activity"/>
    <property type="evidence" value="ECO:0007669"/>
    <property type="project" value="UniProtKB-ARBA"/>
</dbReference>
<dbReference type="CDD" id="cd03784">
    <property type="entry name" value="GT1_Gtf-like"/>
    <property type="match status" value="1"/>
</dbReference>
<dbReference type="InterPro" id="IPR010610">
    <property type="entry name" value="EryCIII-like_C"/>
</dbReference>
<dbReference type="Proteomes" id="UP000268094">
    <property type="component" value="Unassembled WGS sequence"/>
</dbReference>
<dbReference type="EMBL" id="RAVZ01000078">
    <property type="protein sequence ID" value="RKG88706.1"/>
    <property type="molecule type" value="Genomic_DNA"/>
</dbReference>
<comment type="caution">
    <text evidence="2">The sequence shown here is derived from an EMBL/GenBank/DDBJ whole genome shotgun (WGS) entry which is preliminary data.</text>
</comment>
<evidence type="ECO:0000313" key="2">
    <source>
        <dbReference type="EMBL" id="RKG88706.1"/>
    </source>
</evidence>
<reference evidence="3" key="1">
    <citation type="submission" date="2018-09" db="EMBL/GenBank/DDBJ databases">
        <authorList>
            <person name="Livingstone P.G."/>
            <person name="Whitworth D.E."/>
        </authorList>
    </citation>
    <scope>NUCLEOTIDE SEQUENCE [LARGE SCALE GENOMIC DNA]</scope>
    <source>
        <strain evidence="3">CA054A</strain>
    </source>
</reference>
<dbReference type="InterPro" id="IPR002213">
    <property type="entry name" value="UDP_glucos_trans"/>
</dbReference>
<name>A0A3A8J1L9_9BACT</name>
<dbReference type="GO" id="GO:0017000">
    <property type="term" value="P:antibiotic biosynthetic process"/>
    <property type="evidence" value="ECO:0007669"/>
    <property type="project" value="UniProtKB-ARBA"/>
</dbReference>
<evidence type="ECO:0000313" key="3">
    <source>
        <dbReference type="Proteomes" id="UP000268094"/>
    </source>
</evidence>